<feature type="non-terminal residue" evidence="1">
    <location>
        <position position="1"/>
    </location>
</feature>
<organism evidence="1 2">
    <name type="scientific">Cucurbita argyrosperma subsp. sororia</name>
    <dbReference type="NCBI Taxonomy" id="37648"/>
    <lineage>
        <taxon>Eukaryota</taxon>
        <taxon>Viridiplantae</taxon>
        <taxon>Streptophyta</taxon>
        <taxon>Embryophyta</taxon>
        <taxon>Tracheophyta</taxon>
        <taxon>Spermatophyta</taxon>
        <taxon>Magnoliopsida</taxon>
        <taxon>eudicotyledons</taxon>
        <taxon>Gunneridae</taxon>
        <taxon>Pentapetalae</taxon>
        <taxon>rosids</taxon>
        <taxon>fabids</taxon>
        <taxon>Cucurbitales</taxon>
        <taxon>Cucurbitaceae</taxon>
        <taxon>Cucurbiteae</taxon>
        <taxon>Cucurbita</taxon>
    </lineage>
</organism>
<accession>A0AAV6MKZ6</accession>
<proteinExistence type="predicted"/>
<dbReference type="AlphaFoldDB" id="A0AAV6MKZ6"/>
<name>A0AAV6MKZ6_9ROSI</name>
<protein>
    <submittedName>
        <fullName evidence="1">Uncharacterized protein</fullName>
    </submittedName>
</protein>
<evidence type="ECO:0000313" key="1">
    <source>
        <dbReference type="EMBL" id="KAG6582461.1"/>
    </source>
</evidence>
<dbReference type="Proteomes" id="UP000685013">
    <property type="component" value="Chromosome 14"/>
</dbReference>
<sequence>MKKLIGVREARTLDLRITLQSYETYALANCATTPADVILEALRYTLTYLDLKETDEPPDLDLRETIGAKTIGVREARTLDPRITLQSYETYALANCATTPADVILEALRYTLTYLDLRETDEKTNWEKPMKKLIGVREVRTLDLRITLQSYETYALANCATTPADVIFEALRYTLTYLDLKETDEPPVDVGLEALRYTLTYLDLKETDEKTIGVREARTLDLRITLQNYETYGLANCASTRADVSLEKPMKRTIGVREARTLDLRITLQSYETYALANCATTPADVILEALRYALTYLDLKETDEKSNGVREAQTLDLRITLQSYETYALANCATTPADVSLKKPMKKTIGVREARTLNLRITLQIYETYVLANCTTTPADVSLEALRYTLTYLDRKEIDEKTIGVREAQTLDLRITLQSYETYALTNCATTQVKIITLQSYETYAHVDLLEPQRNR</sequence>
<comment type="caution">
    <text evidence="1">The sequence shown here is derived from an EMBL/GenBank/DDBJ whole genome shotgun (WGS) entry which is preliminary data.</text>
</comment>
<keyword evidence="2" id="KW-1185">Reference proteome</keyword>
<reference evidence="1 2" key="1">
    <citation type="journal article" date="2021" name="Hortic Res">
        <title>The domestication of Cucurbita argyrosperma as revealed by the genome of its wild relative.</title>
        <authorList>
            <person name="Barrera-Redondo J."/>
            <person name="Sanchez-de la Vega G."/>
            <person name="Aguirre-Liguori J.A."/>
            <person name="Castellanos-Morales G."/>
            <person name="Gutierrez-Guerrero Y.T."/>
            <person name="Aguirre-Dugua X."/>
            <person name="Aguirre-Planter E."/>
            <person name="Tenaillon M.I."/>
            <person name="Lira-Saade R."/>
            <person name="Eguiarte L.E."/>
        </authorList>
    </citation>
    <scope>NUCLEOTIDE SEQUENCE [LARGE SCALE GENOMIC DNA]</scope>
    <source>
        <strain evidence="1">JBR-2021</strain>
    </source>
</reference>
<gene>
    <name evidence="1" type="ORF">SDJN03_22463</name>
</gene>
<evidence type="ECO:0000313" key="2">
    <source>
        <dbReference type="Proteomes" id="UP000685013"/>
    </source>
</evidence>
<dbReference type="EMBL" id="JAGKQH010000014">
    <property type="protein sequence ID" value="KAG6582461.1"/>
    <property type="molecule type" value="Genomic_DNA"/>
</dbReference>